<dbReference type="RefSeq" id="WP_141683064.1">
    <property type="nucleotide sequence ID" value="NZ_FMBA01000001.1"/>
</dbReference>
<name>A0A1C3YTB6_9GAMM</name>
<accession>A0A1C3YTB6</accession>
<evidence type="ECO:0000313" key="1">
    <source>
        <dbReference type="EMBL" id="SCB73313.1"/>
    </source>
</evidence>
<keyword evidence="2" id="KW-1185">Reference proteome</keyword>
<proteinExistence type="predicted"/>
<dbReference type="EMBL" id="FMBA01000001">
    <property type="protein sequence ID" value="SCB73313.1"/>
    <property type="molecule type" value="Genomic_DNA"/>
</dbReference>
<evidence type="ECO:0000313" key="2">
    <source>
        <dbReference type="Proteomes" id="UP000199698"/>
    </source>
</evidence>
<reference evidence="2" key="1">
    <citation type="submission" date="2016-08" db="EMBL/GenBank/DDBJ databases">
        <authorList>
            <person name="Varghese N."/>
            <person name="Submissions Spin"/>
        </authorList>
    </citation>
    <scope>NUCLEOTIDE SEQUENCE [LARGE SCALE GENOMIC DNA]</scope>
    <source>
        <strain evidence="2">R-53144</strain>
    </source>
</reference>
<sequence>MQYHIKKIFTPVPFISSRLPFKLSSKFPLGLMPLLLLPYSLGSQALSASTMNVIQGTEPYLTFDGGKTKVTTTDGLFSIILSDGATITPTTNESSPSNPIELPDENDTFANVGMIIPTSTNSINLNDLVTSNNYWGDDDGDGLEVGDITASGNVTLTITDKDNKTVKRNDVLSICNAPYKVELSSLGGSLSTRYGIPDTSTFTGGKEVYYINPKVSPTICFVRPSLRYGSKFDNNWRVDFAGPDTIWSADKGFILQSTGSASYDNHFPTTGANGLYFDLDIAGTDASQLTWSPVTAGEITATITNATSTSVRITLTGPEAKDRWNDVSPDGITVPNLPQTFELVGRDNSGNAVLKYGFKLQKWFVNRGSITDIPSGQASWCKGLGYRLPQVKDLTNAVCSGPNVTRQCQGSVGATPSSEGNHYQRQIGAGLFTEWGAMASYPGSNFANVNAGYLTSDATDIQLFNVYSYSGAVHSYGKNFRDYGVCVTP</sequence>
<dbReference type="OrthoDB" id="7065811at2"/>
<dbReference type="AlphaFoldDB" id="A0A1C3YTB6"/>
<organism evidence="1 2">
    <name type="scientific">Gilliamella intestini</name>
    <dbReference type="NCBI Taxonomy" id="1798183"/>
    <lineage>
        <taxon>Bacteria</taxon>
        <taxon>Pseudomonadati</taxon>
        <taxon>Pseudomonadota</taxon>
        <taxon>Gammaproteobacteria</taxon>
        <taxon>Orbales</taxon>
        <taxon>Orbaceae</taxon>
        <taxon>Gilliamella</taxon>
    </lineage>
</organism>
<protein>
    <submittedName>
        <fullName evidence="1">Uncharacterized protein</fullName>
    </submittedName>
</protein>
<dbReference type="Proteomes" id="UP000199698">
    <property type="component" value="Unassembled WGS sequence"/>
</dbReference>
<gene>
    <name evidence="1" type="ORF">GA0061080_100186</name>
</gene>